<feature type="non-terminal residue" evidence="1">
    <location>
        <position position="1"/>
    </location>
</feature>
<proteinExistence type="predicted"/>
<name>A0A1A7WFG2_9TELE</name>
<accession>A0A1A7WFG2</accession>
<organism evidence="1">
    <name type="scientific">Iconisemion striatum</name>
    <dbReference type="NCBI Taxonomy" id="60296"/>
    <lineage>
        <taxon>Eukaryota</taxon>
        <taxon>Metazoa</taxon>
        <taxon>Chordata</taxon>
        <taxon>Craniata</taxon>
        <taxon>Vertebrata</taxon>
        <taxon>Euteleostomi</taxon>
        <taxon>Actinopterygii</taxon>
        <taxon>Neopterygii</taxon>
        <taxon>Teleostei</taxon>
        <taxon>Neoteleostei</taxon>
        <taxon>Acanthomorphata</taxon>
        <taxon>Ovalentaria</taxon>
        <taxon>Atherinomorphae</taxon>
        <taxon>Cyprinodontiformes</taxon>
        <taxon>Nothobranchiidae</taxon>
        <taxon>Iconisemion</taxon>
    </lineage>
</organism>
<dbReference type="EMBL" id="HADW01003133">
    <property type="protein sequence ID" value="SBP04533.1"/>
    <property type="molecule type" value="Transcribed_RNA"/>
</dbReference>
<protein>
    <submittedName>
        <fullName evidence="1">Uncharacterized protein</fullName>
    </submittedName>
</protein>
<feature type="non-terminal residue" evidence="1">
    <location>
        <position position="30"/>
    </location>
</feature>
<evidence type="ECO:0000313" key="1">
    <source>
        <dbReference type="EMBL" id="SBP04533.1"/>
    </source>
</evidence>
<sequence>VFLVFLRIVTIEISVCSWKKCVCLHFCKVV</sequence>
<dbReference type="AlphaFoldDB" id="A0A1A7WFG2"/>
<reference evidence="1" key="2">
    <citation type="submission" date="2016-06" db="EMBL/GenBank/DDBJ databases">
        <title>The genome of a short-lived fish provides insights into sex chromosome evolution and the genetic control of aging.</title>
        <authorList>
            <person name="Reichwald K."/>
            <person name="Felder M."/>
            <person name="Petzold A."/>
            <person name="Koch P."/>
            <person name="Groth M."/>
            <person name="Platzer M."/>
        </authorList>
    </citation>
    <scope>NUCLEOTIDE SEQUENCE</scope>
    <source>
        <tissue evidence="1">Brain</tissue>
    </source>
</reference>
<reference evidence="1" key="1">
    <citation type="submission" date="2016-05" db="EMBL/GenBank/DDBJ databases">
        <authorList>
            <person name="Lavstsen T."/>
            <person name="Jespersen J.S."/>
        </authorList>
    </citation>
    <scope>NUCLEOTIDE SEQUENCE</scope>
    <source>
        <tissue evidence="1">Brain</tissue>
    </source>
</reference>
<gene>
    <name evidence="1" type="primary">Nfu_g_1_023019</name>
</gene>